<dbReference type="AlphaFoldDB" id="A0A8H7IFB6"/>
<organism evidence="2 3">
    <name type="scientific">Rhizoctonia solani</name>
    <dbReference type="NCBI Taxonomy" id="456999"/>
    <lineage>
        <taxon>Eukaryota</taxon>
        <taxon>Fungi</taxon>
        <taxon>Dikarya</taxon>
        <taxon>Basidiomycota</taxon>
        <taxon>Agaricomycotina</taxon>
        <taxon>Agaricomycetes</taxon>
        <taxon>Cantharellales</taxon>
        <taxon>Ceratobasidiaceae</taxon>
        <taxon>Rhizoctonia</taxon>
    </lineage>
</organism>
<dbReference type="EMBL" id="JACYCF010000004">
    <property type="protein sequence ID" value="KAF8757904.1"/>
    <property type="molecule type" value="Genomic_DNA"/>
</dbReference>
<sequence>MKRGATTLDRAGLKNSTKITIIGTPEKAIELMHKAEAEATRRADILRARESRGPTKVRAEMGSSAGNAQFPISSNRATRQPPESYPGP</sequence>
<evidence type="ECO:0000313" key="2">
    <source>
        <dbReference type="EMBL" id="KAF8757904.1"/>
    </source>
</evidence>
<name>A0A8H7IFB6_9AGAM</name>
<feature type="compositionally biased region" description="Polar residues" evidence="1">
    <location>
        <begin position="64"/>
        <end position="78"/>
    </location>
</feature>
<evidence type="ECO:0000256" key="1">
    <source>
        <dbReference type="SAM" id="MobiDB-lite"/>
    </source>
</evidence>
<comment type="caution">
    <text evidence="2">The sequence shown here is derived from an EMBL/GenBank/DDBJ whole genome shotgun (WGS) entry which is preliminary data.</text>
</comment>
<proteinExistence type="predicted"/>
<accession>A0A8H7IFB6</accession>
<reference evidence="2" key="1">
    <citation type="submission" date="2020-09" db="EMBL/GenBank/DDBJ databases">
        <title>Comparative genome analyses of four rice-infecting Rhizoctonia solani isolates reveal extensive enrichment of homogalacturonan modification genes.</title>
        <authorList>
            <person name="Lee D.-Y."/>
            <person name="Jeon J."/>
            <person name="Kim K.-T."/>
            <person name="Cheong K."/>
            <person name="Song H."/>
            <person name="Choi G."/>
            <person name="Ko J."/>
            <person name="Opiyo S.O."/>
            <person name="Zuo S."/>
            <person name="Madhav S."/>
            <person name="Lee Y.-H."/>
            <person name="Wang G.-L."/>
        </authorList>
    </citation>
    <scope>NUCLEOTIDE SEQUENCE</scope>
    <source>
        <strain evidence="2">AG1-IA B2</strain>
    </source>
</reference>
<protein>
    <submittedName>
        <fullName evidence="2">Uncharacterized protein</fullName>
    </submittedName>
</protein>
<dbReference type="Proteomes" id="UP000614334">
    <property type="component" value="Unassembled WGS sequence"/>
</dbReference>
<gene>
    <name evidence="2" type="ORF">RHS01_03410</name>
</gene>
<feature type="compositionally biased region" description="Basic and acidic residues" evidence="1">
    <location>
        <begin position="42"/>
        <end position="59"/>
    </location>
</feature>
<feature type="region of interest" description="Disordered" evidence="1">
    <location>
        <begin position="42"/>
        <end position="88"/>
    </location>
</feature>
<evidence type="ECO:0000313" key="3">
    <source>
        <dbReference type="Proteomes" id="UP000614334"/>
    </source>
</evidence>